<feature type="coiled-coil region" evidence="1">
    <location>
        <begin position="233"/>
        <end position="264"/>
    </location>
</feature>
<dbReference type="InterPro" id="IPR019339">
    <property type="entry name" value="CIR_N_dom"/>
</dbReference>
<proteinExistence type="predicted"/>
<keyword evidence="5" id="KW-1185">Reference proteome</keyword>
<evidence type="ECO:0000256" key="1">
    <source>
        <dbReference type="SAM" id="Coils"/>
    </source>
</evidence>
<evidence type="ECO:0000256" key="2">
    <source>
        <dbReference type="SAM" id="MobiDB-lite"/>
    </source>
</evidence>
<dbReference type="RefSeq" id="XP_056477516.1">
    <property type="nucleotide sequence ID" value="XM_056617159.1"/>
</dbReference>
<dbReference type="OrthoDB" id="2159131at2759"/>
<name>A0A9W9FPL9_9EURO</name>
<feature type="domain" description="CBF1-interacting co-repressor CIR N-terminal" evidence="3">
    <location>
        <begin position="10"/>
        <end position="46"/>
    </location>
</feature>
<protein>
    <recommendedName>
        <fullName evidence="3">CBF1-interacting co-repressor CIR N-terminal domain-containing protein</fullName>
    </recommendedName>
</protein>
<feature type="compositionally biased region" description="Pro residues" evidence="2">
    <location>
        <begin position="57"/>
        <end position="66"/>
    </location>
</feature>
<dbReference type="Proteomes" id="UP001149074">
    <property type="component" value="Unassembled WGS sequence"/>
</dbReference>
<organism evidence="4 5">
    <name type="scientific">Penicillium argentinense</name>
    <dbReference type="NCBI Taxonomy" id="1131581"/>
    <lineage>
        <taxon>Eukaryota</taxon>
        <taxon>Fungi</taxon>
        <taxon>Dikarya</taxon>
        <taxon>Ascomycota</taxon>
        <taxon>Pezizomycotina</taxon>
        <taxon>Eurotiomycetes</taxon>
        <taxon>Eurotiomycetidae</taxon>
        <taxon>Eurotiales</taxon>
        <taxon>Aspergillaceae</taxon>
        <taxon>Penicillium</taxon>
    </lineage>
</organism>
<dbReference type="PANTHER" id="PTHR22093:SF0">
    <property type="entry name" value="LEUKOCYTE RECEPTOR CLUSTER MEMBER 1"/>
    <property type="match status" value="1"/>
</dbReference>
<gene>
    <name evidence="4" type="ORF">N7532_004665</name>
</gene>
<keyword evidence="1" id="KW-0175">Coiled coil</keyword>
<evidence type="ECO:0000313" key="5">
    <source>
        <dbReference type="Proteomes" id="UP001149074"/>
    </source>
</evidence>
<dbReference type="PANTHER" id="PTHR22093">
    <property type="entry name" value="LEUKOCYTE RECEPTOR CLUSTER LRC MEMBER 1"/>
    <property type="match status" value="1"/>
</dbReference>
<feature type="compositionally biased region" description="Basic and acidic residues" evidence="2">
    <location>
        <begin position="101"/>
        <end position="128"/>
    </location>
</feature>
<feature type="region of interest" description="Disordered" evidence="2">
    <location>
        <begin position="22"/>
        <end position="167"/>
    </location>
</feature>
<evidence type="ECO:0000313" key="4">
    <source>
        <dbReference type="EMBL" id="KAJ5104136.1"/>
    </source>
</evidence>
<sequence>MPLHLLGKKSWNVYRPENIARVKRDEAQAKAREEEDERRMQEVDAERRIKILRGERPPTPPPPPPAQSSNDASARPERKNTDYYGRYRKRRRLSGEDDTDRDIRMAREDAEQAVSKREELTRSSRPDSEAPLVDSKGHINLFPESKGKTSKNAEAEAEAKKMERSYEDQYTMRFSNAEGFKEHTGRQPWYSSGAQALAAPNAMPDKNVWGNEDPRRQDREQARMLAKDPLAAMKRGVRQLKATQEERKRLNEEKQKELEALKYEERHGSQHHRYHRQKRSRSRDIKTPTRVLNGVTDTTTEIEVGIEAGNVTEITHIDVADIPLTGLIATVIMMAIEAAEIRIGQYQEEIQRGGNHSPYSVVMRL</sequence>
<evidence type="ECO:0000259" key="3">
    <source>
        <dbReference type="SMART" id="SM01083"/>
    </source>
</evidence>
<feature type="region of interest" description="Disordered" evidence="2">
    <location>
        <begin position="264"/>
        <end position="285"/>
    </location>
</feature>
<feature type="region of interest" description="Disordered" evidence="2">
    <location>
        <begin position="201"/>
        <end position="220"/>
    </location>
</feature>
<reference evidence="4" key="2">
    <citation type="journal article" date="2023" name="IMA Fungus">
        <title>Comparative genomic study of the Penicillium genus elucidates a diverse pangenome and 15 lateral gene transfer events.</title>
        <authorList>
            <person name="Petersen C."/>
            <person name="Sorensen T."/>
            <person name="Nielsen M.R."/>
            <person name="Sondergaard T.E."/>
            <person name="Sorensen J.L."/>
            <person name="Fitzpatrick D.A."/>
            <person name="Frisvad J.C."/>
            <person name="Nielsen K.L."/>
        </authorList>
    </citation>
    <scope>NUCLEOTIDE SEQUENCE</scope>
    <source>
        <strain evidence="4">IBT 30761</strain>
    </source>
</reference>
<dbReference type="SMART" id="SM01083">
    <property type="entry name" value="Cir_N"/>
    <property type="match status" value="1"/>
</dbReference>
<feature type="compositionally biased region" description="Basic and acidic residues" evidence="2">
    <location>
        <begin position="22"/>
        <end position="56"/>
    </location>
</feature>
<feature type="compositionally biased region" description="Basic residues" evidence="2">
    <location>
        <begin position="269"/>
        <end position="281"/>
    </location>
</feature>
<reference evidence="4" key="1">
    <citation type="submission" date="2022-11" db="EMBL/GenBank/DDBJ databases">
        <authorList>
            <person name="Petersen C."/>
        </authorList>
    </citation>
    <scope>NUCLEOTIDE SEQUENCE</scope>
    <source>
        <strain evidence="4">IBT 30761</strain>
    </source>
</reference>
<dbReference type="EMBL" id="JAPQKI010000004">
    <property type="protein sequence ID" value="KAJ5104136.1"/>
    <property type="molecule type" value="Genomic_DNA"/>
</dbReference>
<dbReference type="GeneID" id="81356138"/>
<dbReference type="InterPro" id="IPR039875">
    <property type="entry name" value="LENG1-like"/>
</dbReference>
<feature type="compositionally biased region" description="Basic and acidic residues" evidence="2">
    <location>
        <begin position="145"/>
        <end position="167"/>
    </location>
</feature>
<dbReference type="AlphaFoldDB" id="A0A9W9FPL9"/>
<comment type="caution">
    <text evidence="4">The sequence shown here is derived from an EMBL/GenBank/DDBJ whole genome shotgun (WGS) entry which is preliminary data.</text>
</comment>
<accession>A0A9W9FPL9</accession>